<evidence type="ECO:0008006" key="3">
    <source>
        <dbReference type="Google" id="ProtNLM"/>
    </source>
</evidence>
<dbReference type="PANTHER" id="PTHR42782">
    <property type="entry name" value="SI:CH73-314G15.3"/>
    <property type="match status" value="1"/>
</dbReference>
<protein>
    <recommendedName>
        <fullName evidence="3">Ferritin-like domain-containing protein</fullName>
    </recommendedName>
</protein>
<sequence length="278" mass="31604">MIPPATMNIDMKDTVQQRSLLCLREKTPDGKMACVNALWQDFGHDRLAMDWTEDLSGVQEAGRPEKPGLVAPRDLPRRRLGSVQGQAAMLHAIAHIEFNAINLALDAVCRYPGLPREFYADWLKVAVEEVYHFGLVRQRLRDLGYDYGDFSAHGGLWDLARKTAHDPLVRMAMVPRVMEARGLDVTPDIMRKFEDIGDHESVEVLKIILRDEVGHVEAGSRWFHYLCEQRGLDSETTYFSLIDEYFKGHMSCPLHKEARIAAGFSRSELNHLEALCTN</sequence>
<dbReference type="Proteomes" id="UP000031631">
    <property type="component" value="Chromosome"/>
</dbReference>
<accession>A0A7U6GIG8</accession>
<dbReference type="PANTHER" id="PTHR42782:SF4">
    <property type="entry name" value="DUF455 DOMAIN-CONTAINING PROTEIN"/>
    <property type="match status" value="1"/>
</dbReference>
<dbReference type="CDD" id="cd00657">
    <property type="entry name" value="Ferritin_like"/>
    <property type="match status" value="1"/>
</dbReference>
<name>A0A7U6GIG8_9GAMM</name>
<gene>
    <name evidence="1" type="ORF">TBH_C1329</name>
</gene>
<dbReference type="Gene3D" id="1.20.1260.10">
    <property type="match status" value="1"/>
</dbReference>
<dbReference type="InterPro" id="IPR011197">
    <property type="entry name" value="UCP012318"/>
</dbReference>
<dbReference type="KEGG" id="tbn:TBH_C1329"/>
<dbReference type="AlphaFoldDB" id="A0A7U6GIG8"/>
<dbReference type="SUPFAM" id="SSF47240">
    <property type="entry name" value="Ferritin-like"/>
    <property type="match status" value="1"/>
</dbReference>
<keyword evidence="2" id="KW-1185">Reference proteome</keyword>
<organism evidence="1 2">
    <name type="scientific">Thiolapillus brandeum</name>
    <dbReference type="NCBI Taxonomy" id="1076588"/>
    <lineage>
        <taxon>Bacteria</taxon>
        <taxon>Pseudomonadati</taxon>
        <taxon>Pseudomonadota</taxon>
        <taxon>Gammaproteobacteria</taxon>
        <taxon>Chromatiales</taxon>
        <taxon>Sedimenticolaceae</taxon>
        <taxon>Thiolapillus</taxon>
    </lineage>
</organism>
<evidence type="ECO:0000313" key="1">
    <source>
        <dbReference type="EMBL" id="BAO44254.1"/>
    </source>
</evidence>
<reference evidence="1 2" key="1">
    <citation type="journal article" date="2014" name="PLoS ONE">
        <title>Physiological and genomic features of a novel sulfur-oxidizing gammaproteobacterium belonging to a previously uncultivated symbiotic lineage isolated from a hydrothermal vent.</title>
        <authorList>
            <person name="Nunoura T."/>
            <person name="Takaki Y."/>
            <person name="Kazama H."/>
            <person name="Kakuta J."/>
            <person name="Shimamura S."/>
            <person name="Makita H."/>
            <person name="Hirai M."/>
            <person name="Miyazaki M."/>
            <person name="Takai K."/>
        </authorList>
    </citation>
    <scope>NUCLEOTIDE SEQUENCE [LARGE SCALE GENOMIC DNA]</scope>
    <source>
        <strain evidence="1 2">Hiromi1</strain>
    </source>
</reference>
<dbReference type="Pfam" id="PF04305">
    <property type="entry name" value="DUF455"/>
    <property type="match status" value="1"/>
</dbReference>
<dbReference type="PIRSF" id="PIRSF012318">
    <property type="entry name" value="UCP012318"/>
    <property type="match status" value="1"/>
</dbReference>
<evidence type="ECO:0000313" key="2">
    <source>
        <dbReference type="Proteomes" id="UP000031631"/>
    </source>
</evidence>
<dbReference type="InterPro" id="IPR009078">
    <property type="entry name" value="Ferritin-like_SF"/>
</dbReference>
<proteinExistence type="predicted"/>
<dbReference type="InterPro" id="IPR007402">
    <property type="entry name" value="DUF455"/>
</dbReference>
<dbReference type="InterPro" id="IPR012347">
    <property type="entry name" value="Ferritin-like"/>
</dbReference>
<dbReference type="EMBL" id="AP012273">
    <property type="protein sequence ID" value="BAO44254.1"/>
    <property type="molecule type" value="Genomic_DNA"/>
</dbReference>